<accession>A0ABV9X7Y0</accession>
<evidence type="ECO:0000313" key="3">
    <source>
        <dbReference type="Proteomes" id="UP001595829"/>
    </source>
</evidence>
<keyword evidence="3" id="KW-1185">Reference proteome</keyword>
<gene>
    <name evidence="2" type="ORF">ACFPM3_03210</name>
</gene>
<proteinExistence type="predicted"/>
<comment type="caution">
    <text evidence="2">The sequence shown here is derived from an EMBL/GenBank/DDBJ whole genome shotgun (WGS) entry which is preliminary data.</text>
</comment>
<evidence type="ECO:0000256" key="1">
    <source>
        <dbReference type="SAM" id="MobiDB-lite"/>
    </source>
</evidence>
<name>A0ABV9X7Y0_9ACTN</name>
<dbReference type="RefSeq" id="WP_345693145.1">
    <property type="nucleotide sequence ID" value="NZ_BAABIT010000001.1"/>
</dbReference>
<feature type="region of interest" description="Disordered" evidence="1">
    <location>
        <begin position="50"/>
        <end position="81"/>
    </location>
</feature>
<feature type="compositionally biased region" description="Basic and acidic residues" evidence="1">
    <location>
        <begin position="58"/>
        <end position="81"/>
    </location>
</feature>
<dbReference type="EMBL" id="JBHSJD010000002">
    <property type="protein sequence ID" value="MFC5021159.1"/>
    <property type="molecule type" value="Genomic_DNA"/>
</dbReference>
<protein>
    <submittedName>
        <fullName evidence="2">LGFP repeat-containing protein</fullName>
    </submittedName>
</protein>
<dbReference type="Pfam" id="PF08310">
    <property type="entry name" value="LGFP"/>
    <property type="match status" value="1"/>
</dbReference>
<dbReference type="Proteomes" id="UP001595829">
    <property type="component" value="Unassembled WGS sequence"/>
</dbReference>
<dbReference type="InterPro" id="IPR013207">
    <property type="entry name" value="LGFP"/>
</dbReference>
<reference evidence="3" key="1">
    <citation type="journal article" date="2019" name="Int. J. Syst. Evol. Microbiol.">
        <title>The Global Catalogue of Microorganisms (GCM) 10K type strain sequencing project: providing services to taxonomists for standard genome sequencing and annotation.</title>
        <authorList>
            <consortium name="The Broad Institute Genomics Platform"/>
            <consortium name="The Broad Institute Genome Sequencing Center for Infectious Disease"/>
            <person name="Wu L."/>
            <person name="Ma J."/>
        </authorList>
    </citation>
    <scope>NUCLEOTIDE SEQUENCE [LARGE SCALE GENOMIC DNA]</scope>
    <source>
        <strain evidence="3">CGMCC 4.1648</strain>
    </source>
</reference>
<evidence type="ECO:0000313" key="2">
    <source>
        <dbReference type="EMBL" id="MFC5021159.1"/>
    </source>
</evidence>
<sequence length="81" mass="9220">MHGDIRVHCLYWTPRTGAHEVHGVIRDLWAGMGWERGFLGCPTYGGLPHGNGRRSRFRHGEVTRDAKRGAEARRGVLFEDH</sequence>
<organism evidence="2 3">
    <name type="scientific">Streptomyces coeruleoprunus</name>
    <dbReference type="NCBI Taxonomy" id="285563"/>
    <lineage>
        <taxon>Bacteria</taxon>
        <taxon>Bacillati</taxon>
        <taxon>Actinomycetota</taxon>
        <taxon>Actinomycetes</taxon>
        <taxon>Kitasatosporales</taxon>
        <taxon>Streptomycetaceae</taxon>
        <taxon>Streptomyces</taxon>
    </lineage>
</organism>